<name>A0A8H3L0G5_9GLOM</name>
<organism evidence="1 2">
    <name type="scientific">Rhizophagus clarus</name>
    <dbReference type="NCBI Taxonomy" id="94130"/>
    <lineage>
        <taxon>Eukaryota</taxon>
        <taxon>Fungi</taxon>
        <taxon>Fungi incertae sedis</taxon>
        <taxon>Mucoromycota</taxon>
        <taxon>Glomeromycotina</taxon>
        <taxon>Glomeromycetes</taxon>
        <taxon>Glomerales</taxon>
        <taxon>Glomeraceae</taxon>
        <taxon>Rhizophagus</taxon>
    </lineage>
</organism>
<dbReference type="Proteomes" id="UP000615446">
    <property type="component" value="Unassembled WGS sequence"/>
</dbReference>
<gene>
    <name evidence="1" type="ORF">RCL2_000676500</name>
</gene>
<dbReference type="AlphaFoldDB" id="A0A8H3L0G5"/>
<protein>
    <submittedName>
        <fullName evidence="1">Pogo transposable element with KRAB domain isoform X2</fullName>
    </submittedName>
</protein>
<reference evidence="1" key="1">
    <citation type="submission" date="2019-10" db="EMBL/GenBank/DDBJ databases">
        <title>Conservation and host-specific expression of non-tandemly repeated heterogenous ribosome RNA gene in arbuscular mycorrhizal fungi.</title>
        <authorList>
            <person name="Maeda T."/>
            <person name="Kobayashi Y."/>
            <person name="Nakagawa T."/>
            <person name="Ezawa T."/>
            <person name="Yamaguchi K."/>
            <person name="Bino T."/>
            <person name="Nishimoto Y."/>
            <person name="Shigenobu S."/>
            <person name="Kawaguchi M."/>
        </authorList>
    </citation>
    <scope>NUCLEOTIDE SEQUENCE</scope>
    <source>
        <strain evidence="1">HR1</strain>
    </source>
</reference>
<comment type="caution">
    <text evidence="1">The sequence shown here is derived from an EMBL/GenBank/DDBJ whole genome shotgun (WGS) entry which is preliminary data.</text>
</comment>
<evidence type="ECO:0000313" key="2">
    <source>
        <dbReference type="Proteomes" id="UP000615446"/>
    </source>
</evidence>
<dbReference type="OrthoDB" id="5876240at2759"/>
<accession>A0A8H3L0G5</accession>
<dbReference type="EMBL" id="BLAL01000044">
    <property type="protein sequence ID" value="GES79463.1"/>
    <property type="molecule type" value="Genomic_DNA"/>
</dbReference>
<evidence type="ECO:0000313" key="1">
    <source>
        <dbReference type="EMBL" id="GES79463.1"/>
    </source>
</evidence>
<sequence>MRSMIQMKAKVLTQQCQWQPICSGVGHIQYDYPLAYIGNMDEMPVSFDLSSNTTIDELADGTKFLPLIIFKFKNAPQGNFPPEVIIHANQKGWMNENKMLY</sequence>
<proteinExistence type="predicted"/>